<dbReference type="InterPro" id="IPR029063">
    <property type="entry name" value="SAM-dependent_MTases_sf"/>
</dbReference>
<evidence type="ECO:0000313" key="1">
    <source>
        <dbReference type="EMBL" id="CAB5221594.1"/>
    </source>
</evidence>
<dbReference type="Gene3D" id="3.40.50.150">
    <property type="entry name" value="Vaccinia Virus protein VP39"/>
    <property type="match status" value="1"/>
</dbReference>
<accession>A0A6J7WZX0</accession>
<gene>
    <name evidence="1" type="ORF">UFOVP247_208</name>
</gene>
<protein>
    <submittedName>
        <fullName evidence="1">Uncharacterized protein</fullName>
    </submittedName>
</protein>
<name>A0A6J7WZX0_9CAUD</name>
<sequence length="212" mass="24580">MEELIDEVLAKVTTGRPHSTLRKIVDVCSTLVNPRVLMMGVGQGAEAIVVNKLVKNAKVTVVDDWRFSFLVTGTPGLNRYTVENTRSNYDLNLKTFNIDNIESIEGNLFTKSVFKLIDREWDFIYYDISNGEHANDRDFFLSNIRRLWDKMSDNGILMGGSSYYFIDIYRKLTPIVDEFADEVDRIVEFDITSQNQYWIIRKKDILGGYHER</sequence>
<organism evidence="1">
    <name type="scientific">uncultured Caudovirales phage</name>
    <dbReference type="NCBI Taxonomy" id="2100421"/>
    <lineage>
        <taxon>Viruses</taxon>
        <taxon>Duplodnaviria</taxon>
        <taxon>Heunggongvirae</taxon>
        <taxon>Uroviricota</taxon>
        <taxon>Caudoviricetes</taxon>
        <taxon>Peduoviridae</taxon>
        <taxon>Maltschvirus</taxon>
        <taxon>Maltschvirus maltsch</taxon>
    </lineage>
</organism>
<proteinExistence type="predicted"/>
<dbReference type="SUPFAM" id="SSF53335">
    <property type="entry name" value="S-adenosyl-L-methionine-dependent methyltransferases"/>
    <property type="match status" value="1"/>
</dbReference>
<reference evidence="1" key="1">
    <citation type="submission" date="2020-05" db="EMBL/GenBank/DDBJ databases">
        <authorList>
            <person name="Chiriac C."/>
            <person name="Salcher M."/>
            <person name="Ghai R."/>
            <person name="Kavagutti S V."/>
        </authorList>
    </citation>
    <scope>NUCLEOTIDE SEQUENCE</scope>
</reference>
<dbReference type="EMBL" id="LR798288">
    <property type="protein sequence ID" value="CAB5221594.1"/>
    <property type="molecule type" value="Genomic_DNA"/>
</dbReference>